<organism evidence="1 2">
    <name type="scientific">Methylobacterium nodulans (strain LMG 21967 / CNCM I-2342 / ORS 2060)</name>
    <dbReference type="NCBI Taxonomy" id="460265"/>
    <lineage>
        <taxon>Bacteria</taxon>
        <taxon>Pseudomonadati</taxon>
        <taxon>Pseudomonadota</taxon>
        <taxon>Alphaproteobacteria</taxon>
        <taxon>Hyphomicrobiales</taxon>
        <taxon>Methylobacteriaceae</taxon>
        <taxon>Methylobacterium</taxon>
    </lineage>
</organism>
<reference evidence="1 2" key="1">
    <citation type="submission" date="2009-01" db="EMBL/GenBank/DDBJ databases">
        <title>Complete sequence of chromosome of Methylobacterium nodulans ORS 2060.</title>
        <authorList>
            <consortium name="US DOE Joint Genome Institute"/>
            <person name="Lucas S."/>
            <person name="Copeland A."/>
            <person name="Lapidus A."/>
            <person name="Glavina del Rio T."/>
            <person name="Dalin E."/>
            <person name="Tice H."/>
            <person name="Bruce D."/>
            <person name="Goodwin L."/>
            <person name="Pitluck S."/>
            <person name="Sims D."/>
            <person name="Brettin T."/>
            <person name="Detter J.C."/>
            <person name="Han C."/>
            <person name="Larimer F."/>
            <person name="Land M."/>
            <person name="Hauser L."/>
            <person name="Kyrpides N."/>
            <person name="Ivanova N."/>
            <person name="Marx C.J."/>
            <person name="Richardson P."/>
        </authorList>
    </citation>
    <scope>NUCLEOTIDE SEQUENCE [LARGE SCALE GENOMIC DNA]</scope>
    <source>
        <strain evidence="2">LMG 21967 / CNCM I-2342 / ORS 2060</strain>
    </source>
</reference>
<sequence length="90" mass="9549">MASADRLWNGLSPARVKRGADCGWSRAPKSPLNGNFVGPNPPEIASIVDDEAQLLIQALNPGQRTRFAVSAASFSNPLETIAEGVLNLFS</sequence>
<dbReference type="AlphaFoldDB" id="B8IQ89"/>
<accession>B8IQ89</accession>
<evidence type="ECO:0000313" key="2">
    <source>
        <dbReference type="Proteomes" id="UP000008207"/>
    </source>
</evidence>
<dbReference type="KEGG" id="mno:Mnod_3682"/>
<name>B8IQ89_METNO</name>
<dbReference type="EMBL" id="CP001349">
    <property type="protein sequence ID" value="ACL58589.1"/>
    <property type="molecule type" value="Genomic_DNA"/>
</dbReference>
<evidence type="ECO:0000313" key="1">
    <source>
        <dbReference type="EMBL" id="ACL58589.1"/>
    </source>
</evidence>
<dbReference type="Proteomes" id="UP000008207">
    <property type="component" value="Chromosome"/>
</dbReference>
<dbReference type="HOGENOM" id="CLU_2437437_0_0_5"/>
<keyword evidence="2" id="KW-1185">Reference proteome</keyword>
<protein>
    <submittedName>
        <fullName evidence="1">Uncharacterized protein</fullName>
    </submittedName>
</protein>
<gene>
    <name evidence="1" type="ordered locus">Mnod_3682</name>
</gene>
<proteinExistence type="predicted"/>